<dbReference type="Proteomes" id="UP000442469">
    <property type="component" value="Unassembled WGS sequence"/>
</dbReference>
<gene>
    <name evidence="1" type="ORF">DJ90_1294</name>
    <name evidence="2" type="ORF">GNQ08_01145</name>
</gene>
<proteinExistence type="predicted"/>
<dbReference type="RefSeq" id="WP_036618549.1">
    <property type="nucleotide sequence ID" value="NZ_BGML01000004.1"/>
</dbReference>
<evidence type="ECO:0000313" key="4">
    <source>
        <dbReference type="Proteomes" id="UP000442469"/>
    </source>
</evidence>
<comment type="caution">
    <text evidence="1">The sequence shown here is derived from an EMBL/GenBank/DDBJ whole genome shotgun (WGS) entry which is preliminary data.</text>
</comment>
<organism evidence="1 3">
    <name type="scientific">Paenibacillus macerans</name>
    <name type="common">Bacillus macerans</name>
    <dbReference type="NCBI Taxonomy" id="44252"/>
    <lineage>
        <taxon>Bacteria</taxon>
        <taxon>Bacillati</taxon>
        <taxon>Bacillota</taxon>
        <taxon>Bacilli</taxon>
        <taxon>Bacillales</taxon>
        <taxon>Paenibacillaceae</taxon>
        <taxon>Paenibacillus</taxon>
    </lineage>
</organism>
<dbReference type="HOGENOM" id="CLU_191305_0_0_9"/>
<reference evidence="1 3" key="1">
    <citation type="submission" date="2014-04" db="EMBL/GenBank/DDBJ databases">
        <authorList>
            <person name="Bishop-Lilly K.A."/>
            <person name="Broomall S.M."/>
            <person name="Chain P.S."/>
            <person name="Chertkov O."/>
            <person name="Coyne S.R."/>
            <person name="Daligault H.E."/>
            <person name="Davenport K.W."/>
            <person name="Erkkila T."/>
            <person name="Frey K.G."/>
            <person name="Gibbons H.S."/>
            <person name="Gu W."/>
            <person name="Jaissle J."/>
            <person name="Johnson S.L."/>
            <person name="Koroleva G.I."/>
            <person name="Ladner J.T."/>
            <person name="Lo C.-C."/>
            <person name="Minogue T.D."/>
            <person name="Munk C."/>
            <person name="Palacios G.F."/>
            <person name="Redden C.L."/>
            <person name="Rosenzweig C.N."/>
            <person name="Scholz M.B."/>
            <person name="Teshima H."/>
            <person name="Xu Y."/>
        </authorList>
    </citation>
    <scope>NUCLEOTIDE SEQUENCE [LARGE SCALE GENOMIC DNA]</scope>
    <source>
        <strain evidence="1 3">8244</strain>
    </source>
</reference>
<sequence>MNPTAYGLHETLEVHELAAFKTLCMTKSKTMQILVADPELKQILQQDVLVTTRQLQELSGILSNSGLGEVSP</sequence>
<dbReference type="EMBL" id="WNZZ01000001">
    <property type="protein sequence ID" value="MUG21038.1"/>
    <property type="molecule type" value="Genomic_DNA"/>
</dbReference>
<accession>A0A090Y7D8</accession>
<dbReference type="EMBL" id="JMQA01000047">
    <property type="protein sequence ID" value="KFM94673.1"/>
    <property type="molecule type" value="Genomic_DNA"/>
</dbReference>
<evidence type="ECO:0000313" key="1">
    <source>
        <dbReference type="EMBL" id="KFM94673.1"/>
    </source>
</evidence>
<dbReference type="STRING" id="44252.DJ90_1294"/>
<keyword evidence="3" id="KW-1185">Reference proteome</keyword>
<dbReference type="AlphaFoldDB" id="A0A090Y7D8"/>
<protein>
    <submittedName>
        <fullName evidence="1">Putative spore coat F-like protein YraG</fullName>
    </submittedName>
</protein>
<reference evidence="2 4" key="2">
    <citation type="submission" date="2019-11" db="EMBL/GenBank/DDBJ databases">
        <title>Draft genome sequences of five Paenibacillus species of dairy origin.</title>
        <authorList>
            <person name="Olajide A.M."/>
            <person name="Chen S."/>
            <person name="Lapointe G."/>
        </authorList>
    </citation>
    <scope>NUCLEOTIDE SEQUENCE [LARGE SCALE GENOMIC DNA]</scope>
    <source>
        <strain evidence="2 4">3CT49</strain>
    </source>
</reference>
<dbReference type="Proteomes" id="UP000029278">
    <property type="component" value="Unassembled WGS sequence"/>
</dbReference>
<evidence type="ECO:0000313" key="2">
    <source>
        <dbReference type="EMBL" id="MUG21038.1"/>
    </source>
</evidence>
<dbReference type="GeneID" id="77010670"/>
<dbReference type="OrthoDB" id="2356617at2"/>
<name>A0A090Y7D8_PAEMA</name>
<dbReference type="PATRIC" id="fig|44252.3.peg.5579"/>
<evidence type="ECO:0000313" key="3">
    <source>
        <dbReference type="Proteomes" id="UP000029278"/>
    </source>
</evidence>